<dbReference type="Pfam" id="PF01810">
    <property type="entry name" value="LysE"/>
    <property type="match status" value="1"/>
</dbReference>
<keyword evidence="5 6" id="KW-0472">Membrane</keyword>
<evidence type="ECO:0000256" key="3">
    <source>
        <dbReference type="ARBA" id="ARBA00022692"/>
    </source>
</evidence>
<dbReference type="GO" id="GO:0005886">
    <property type="term" value="C:plasma membrane"/>
    <property type="evidence" value="ECO:0007669"/>
    <property type="project" value="UniProtKB-SubCell"/>
</dbReference>
<keyword evidence="3 6" id="KW-0812">Transmembrane</keyword>
<evidence type="ECO:0000256" key="5">
    <source>
        <dbReference type="ARBA" id="ARBA00023136"/>
    </source>
</evidence>
<proteinExistence type="predicted"/>
<evidence type="ECO:0000256" key="6">
    <source>
        <dbReference type="SAM" id="Phobius"/>
    </source>
</evidence>
<dbReference type="KEGG" id="atq:GH723_12140"/>
<evidence type="ECO:0000256" key="1">
    <source>
        <dbReference type="ARBA" id="ARBA00004651"/>
    </source>
</evidence>
<feature type="transmembrane region" description="Helical" evidence="6">
    <location>
        <begin position="6"/>
        <end position="29"/>
    </location>
</feature>
<evidence type="ECO:0000313" key="8">
    <source>
        <dbReference type="Proteomes" id="UP000334019"/>
    </source>
</evidence>
<dbReference type="PANTHER" id="PTHR30086:SF20">
    <property type="entry name" value="ARGININE EXPORTER PROTEIN ARGO-RELATED"/>
    <property type="match status" value="1"/>
</dbReference>
<dbReference type="RefSeq" id="WP_153759891.1">
    <property type="nucleotide sequence ID" value="NZ_CP045851.1"/>
</dbReference>
<feature type="transmembrane region" description="Helical" evidence="6">
    <location>
        <begin position="152"/>
        <end position="172"/>
    </location>
</feature>
<dbReference type="GO" id="GO:0015171">
    <property type="term" value="F:amino acid transmembrane transporter activity"/>
    <property type="evidence" value="ECO:0007669"/>
    <property type="project" value="TreeGrafter"/>
</dbReference>
<dbReference type="Proteomes" id="UP000334019">
    <property type="component" value="Chromosome"/>
</dbReference>
<evidence type="ECO:0000256" key="4">
    <source>
        <dbReference type="ARBA" id="ARBA00022989"/>
    </source>
</evidence>
<accession>A0A5Q2RRH4</accession>
<evidence type="ECO:0000313" key="7">
    <source>
        <dbReference type="EMBL" id="QGG95785.1"/>
    </source>
</evidence>
<dbReference type="EMBL" id="CP045851">
    <property type="protein sequence ID" value="QGG95785.1"/>
    <property type="molecule type" value="Genomic_DNA"/>
</dbReference>
<keyword evidence="2" id="KW-1003">Cell membrane</keyword>
<dbReference type="PANTHER" id="PTHR30086">
    <property type="entry name" value="ARGININE EXPORTER PROTEIN ARGO"/>
    <property type="match status" value="1"/>
</dbReference>
<dbReference type="PIRSF" id="PIRSF006324">
    <property type="entry name" value="LeuE"/>
    <property type="match status" value="1"/>
</dbReference>
<sequence length="220" mass="22694">MPSLATLVVFSGAALLLLVVPGPAVLYVVARSVGEGTRAGLVSVAGIHVATTVHVAAAAVGLSAVLVASSTAFTAVKLAGAAYLVVLGIRILRTPDPAEVALQEAPRATRSLRRTFVDGFVVNLLNPKTAVFFLAFVPQFVDPDRGGAPLQIAVLGVWFMVLGLVSDGAYAVGGAWIGERIRRTALLQRRTRVATGATYIGLGALMAMTATVRTAPAPRP</sequence>
<dbReference type="InterPro" id="IPR001123">
    <property type="entry name" value="LeuE-type"/>
</dbReference>
<keyword evidence="8" id="KW-1185">Reference proteome</keyword>
<organism evidence="7 8">
    <name type="scientific">Actinomarinicola tropica</name>
    <dbReference type="NCBI Taxonomy" id="2789776"/>
    <lineage>
        <taxon>Bacteria</taxon>
        <taxon>Bacillati</taxon>
        <taxon>Actinomycetota</taxon>
        <taxon>Acidimicrobiia</taxon>
        <taxon>Acidimicrobiales</taxon>
        <taxon>Iamiaceae</taxon>
        <taxon>Actinomarinicola</taxon>
    </lineage>
</organism>
<comment type="subcellular location">
    <subcellularLocation>
        <location evidence="1">Cell membrane</location>
        <topology evidence="1">Multi-pass membrane protein</topology>
    </subcellularLocation>
</comment>
<feature type="transmembrane region" description="Helical" evidence="6">
    <location>
        <begin position="41"/>
        <end position="66"/>
    </location>
</feature>
<gene>
    <name evidence="7" type="ORF">GH723_12140</name>
</gene>
<reference evidence="7 8" key="1">
    <citation type="submission" date="2019-11" db="EMBL/GenBank/DDBJ databases">
        <authorList>
            <person name="He Y."/>
        </authorList>
    </citation>
    <scope>NUCLEOTIDE SEQUENCE [LARGE SCALE GENOMIC DNA]</scope>
    <source>
        <strain evidence="7 8">SCSIO 58843</strain>
    </source>
</reference>
<evidence type="ECO:0000256" key="2">
    <source>
        <dbReference type="ARBA" id="ARBA00022475"/>
    </source>
</evidence>
<feature type="transmembrane region" description="Helical" evidence="6">
    <location>
        <begin position="120"/>
        <end position="140"/>
    </location>
</feature>
<feature type="transmembrane region" description="Helical" evidence="6">
    <location>
        <begin position="193"/>
        <end position="212"/>
    </location>
</feature>
<name>A0A5Q2RRH4_9ACTN</name>
<protein>
    <submittedName>
        <fullName evidence="7">LysE family translocator</fullName>
    </submittedName>
</protein>
<keyword evidence="4 6" id="KW-1133">Transmembrane helix</keyword>
<dbReference type="AlphaFoldDB" id="A0A5Q2RRH4"/>